<accession>A0A3G5A9F0</accession>
<gene>
    <name evidence="1" type="ORF">Hyperionvirus13_49</name>
</gene>
<reference evidence="1" key="1">
    <citation type="submission" date="2018-10" db="EMBL/GenBank/DDBJ databases">
        <title>Hidden diversity of soil giant viruses.</title>
        <authorList>
            <person name="Schulz F."/>
            <person name="Alteio L."/>
            <person name="Goudeau D."/>
            <person name="Ryan E.M."/>
            <person name="Malmstrom R.R."/>
            <person name="Blanchard J."/>
            <person name="Woyke T."/>
        </authorList>
    </citation>
    <scope>NUCLEOTIDE SEQUENCE</scope>
    <source>
        <strain evidence="1">HYV1</strain>
    </source>
</reference>
<evidence type="ECO:0000313" key="1">
    <source>
        <dbReference type="EMBL" id="AYV83906.1"/>
    </source>
</evidence>
<proteinExistence type="predicted"/>
<name>A0A3G5A9F0_9VIRU</name>
<sequence>MNKFIVALKQQECRIISDYTTNEKFISETDIHKLNIPDIFLENAPWTNFKKNGKVINISFLKDCVEKLQHPHVYYLQSYSGFDIKYKKAKEIVLLARITKIVGSDGIYQYPVKCPDAKRYVMDYAYLNEGEPLIIIEIHEKHHDRIINVIADSFRNEEIEELSNASCFVIPYDISDEKLDHECEEMKAIREHYDDEITLKKMENEFTNYPEFDKFAESFGEELIADTLENDNPFKFPLASLLRAIDVRKNSEQYELILSYFVVGCAVDDVTLSTTNDDIDENWGNDVDEVLEDVEYLENKEKNHLTSFELNIDFIKKEGEYYLTRDTLNEIAIQTNTPLGVELRQKFRAFEKMIQQFIVITNKRRKDRARWINERRLKRAYESRALQLERSKNRELESLIRRKDKLLDIFKEKSKKVCPDLEVELEVDLEIEPEIKAEPEKNVIQKRVYVQKTSIEDVMKWYEKEDRIPNKRGKSDLERQYGRWCIRKRDAYVKNKKSLNTNEIGKLKIMGIINE</sequence>
<organism evidence="1">
    <name type="scientific">Hyperionvirus sp</name>
    <dbReference type="NCBI Taxonomy" id="2487770"/>
    <lineage>
        <taxon>Viruses</taxon>
        <taxon>Varidnaviria</taxon>
        <taxon>Bamfordvirae</taxon>
        <taxon>Nucleocytoviricota</taxon>
        <taxon>Megaviricetes</taxon>
        <taxon>Imitervirales</taxon>
        <taxon>Mimiviridae</taxon>
        <taxon>Klosneuvirinae</taxon>
    </lineage>
</organism>
<dbReference type="EMBL" id="MK072395">
    <property type="protein sequence ID" value="AYV83906.1"/>
    <property type="molecule type" value="Genomic_DNA"/>
</dbReference>
<protein>
    <submittedName>
        <fullName evidence="1">Uncharacterized protein</fullName>
    </submittedName>
</protein>